<comment type="caution">
    <text evidence="9">The sequence shown here is derived from an EMBL/GenBank/DDBJ whole genome shotgun (WGS) entry which is preliminary data.</text>
</comment>
<dbReference type="InterPro" id="IPR048300">
    <property type="entry name" value="TACO1_YebC-like_2nd/3rd_dom"/>
</dbReference>
<reference evidence="9 10" key="1">
    <citation type="submission" date="2019-07" db="EMBL/GenBank/DDBJ databases">
        <title>Whole genome shotgun sequence of Aneurinibacillus danicus NBRC 102444.</title>
        <authorList>
            <person name="Hosoyama A."/>
            <person name="Uohara A."/>
            <person name="Ohji S."/>
            <person name="Ichikawa N."/>
        </authorList>
    </citation>
    <scope>NUCLEOTIDE SEQUENCE [LARGE SCALE GENOMIC DNA]</scope>
    <source>
        <strain evidence="9 10">NBRC 102444</strain>
    </source>
</reference>
<dbReference type="GO" id="GO:0005829">
    <property type="term" value="C:cytosol"/>
    <property type="evidence" value="ECO:0007669"/>
    <property type="project" value="TreeGrafter"/>
</dbReference>
<evidence type="ECO:0000313" key="9">
    <source>
        <dbReference type="EMBL" id="GEN33060.1"/>
    </source>
</evidence>
<sequence length="250" mass="27646">MAGHSKWKNIQHRKGRQDAAKAKLFTKISKEIYQAARSGGADPNTNSRLKTAIAKAKEANIPNDNIERTLKKATGQLDGVTYEEIIYEGYGPGGVAVMVEALTDNRNRTAADIRHIFTKNGGNLGESGCVSFMFDRKGLIEISREDTDLDEDSVMMAALDAGAEDFEASEESFEIKSSPEDFETVRTALEEAGYELDTAEISMIPQNTIKLTGDDALKMLKLMEMLESNDDVQDVYANFDIDEEEMAKIQ</sequence>
<dbReference type="RefSeq" id="WP_146808360.1">
    <property type="nucleotide sequence ID" value="NZ_BJXX01000020.1"/>
</dbReference>
<keyword evidence="10" id="KW-1185">Reference proteome</keyword>
<evidence type="ECO:0000256" key="1">
    <source>
        <dbReference type="ARBA" id="ARBA00008724"/>
    </source>
</evidence>
<dbReference type="InterPro" id="IPR026564">
    <property type="entry name" value="Transcrip_reg_TACO1-like_dom3"/>
</dbReference>
<organism evidence="9 10">
    <name type="scientific">Aneurinibacillus danicus</name>
    <dbReference type="NCBI Taxonomy" id="267746"/>
    <lineage>
        <taxon>Bacteria</taxon>
        <taxon>Bacillati</taxon>
        <taxon>Bacillota</taxon>
        <taxon>Bacilli</taxon>
        <taxon>Bacillales</taxon>
        <taxon>Paenibacillaceae</taxon>
        <taxon>Aneurinibacillus group</taxon>
        <taxon>Aneurinibacillus</taxon>
    </lineage>
</organism>
<keyword evidence="3 6" id="KW-0805">Transcription regulation</keyword>
<dbReference type="NCBIfam" id="TIGR01033">
    <property type="entry name" value="YebC/PmpR family DNA-binding transcriptional regulator"/>
    <property type="match status" value="1"/>
</dbReference>
<keyword evidence="2 6" id="KW-0963">Cytoplasm</keyword>
<proteinExistence type="inferred from homology"/>
<dbReference type="PANTHER" id="PTHR12532:SF6">
    <property type="entry name" value="TRANSCRIPTIONAL REGULATORY PROTEIN YEBC-RELATED"/>
    <property type="match status" value="1"/>
</dbReference>
<dbReference type="GO" id="GO:0003677">
    <property type="term" value="F:DNA binding"/>
    <property type="evidence" value="ECO:0007669"/>
    <property type="project" value="UniProtKB-UniRule"/>
</dbReference>
<dbReference type="Gene3D" id="1.10.10.200">
    <property type="match status" value="1"/>
</dbReference>
<name>A0A511V2B8_9BACL</name>
<feature type="domain" description="TACO1/YebC-like second and third" evidence="7">
    <location>
        <begin position="82"/>
        <end position="239"/>
    </location>
</feature>
<keyword evidence="5 6" id="KW-0804">Transcription</keyword>
<dbReference type="SUPFAM" id="SSF75625">
    <property type="entry name" value="YebC-like"/>
    <property type="match status" value="1"/>
</dbReference>
<dbReference type="FunFam" id="3.30.70.980:FF:000002">
    <property type="entry name" value="Probable transcriptional regulatory protein YebC"/>
    <property type="match status" value="1"/>
</dbReference>
<dbReference type="PANTHER" id="PTHR12532">
    <property type="entry name" value="TRANSLATIONAL ACTIVATOR OF CYTOCHROME C OXIDASE 1"/>
    <property type="match status" value="1"/>
</dbReference>
<dbReference type="InterPro" id="IPR029072">
    <property type="entry name" value="YebC-like"/>
</dbReference>
<comment type="similarity">
    <text evidence="1 6">Belongs to the TACO1 family.</text>
</comment>
<evidence type="ECO:0000259" key="7">
    <source>
        <dbReference type="Pfam" id="PF01709"/>
    </source>
</evidence>
<dbReference type="InterPro" id="IPR049083">
    <property type="entry name" value="TACO1_YebC_N"/>
</dbReference>
<comment type="subcellular location">
    <subcellularLocation>
        <location evidence="6">Cytoplasm</location>
    </subcellularLocation>
</comment>
<dbReference type="EMBL" id="BJXX01000020">
    <property type="protein sequence ID" value="GEN33060.1"/>
    <property type="molecule type" value="Genomic_DNA"/>
</dbReference>
<evidence type="ECO:0000256" key="5">
    <source>
        <dbReference type="ARBA" id="ARBA00023163"/>
    </source>
</evidence>
<evidence type="ECO:0000259" key="8">
    <source>
        <dbReference type="Pfam" id="PF20772"/>
    </source>
</evidence>
<dbReference type="InterPro" id="IPR002876">
    <property type="entry name" value="Transcrip_reg_TACO1-like"/>
</dbReference>
<dbReference type="AlphaFoldDB" id="A0A511V2B8"/>
<protein>
    <recommendedName>
        <fullName evidence="6">Probable transcriptional regulatory protein ADA01nite_05200</fullName>
    </recommendedName>
</protein>
<dbReference type="Pfam" id="PF01709">
    <property type="entry name" value="Transcrip_reg"/>
    <property type="match status" value="1"/>
</dbReference>
<dbReference type="InterPro" id="IPR017856">
    <property type="entry name" value="Integrase-like_N"/>
</dbReference>
<evidence type="ECO:0000256" key="4">
    <source>
        <dbReference type="ARBA" id="ARBA00023125"/>
    </source>
</evidence>
<evidence type="ECO:0000256" key="3">
    <source>
        <dbReference type="ARBA" id="ARBA00023015"/>
    </source>
</evidence>
<accession>A0A511V2B8</accession>
<evidence type="ECO:0000256" key="2">
    <source>
        <dbReference type="ARBA" id="ARBA00022490"/>
    </source>
</evidence>
<dbReference type="HAMAP" id="MF_00693">
    <property type="entry name" value="Transcrip_reg_TACO1"/>
    <property type="match status" value="1"/>
</dbReference>
<dbReference type="Pfam" id="PF20772">
    <property type="entry name" value="TACO1_YebC_N"/>
    <property type="match status" value="1"/>
</dbReference>
<dbReference type="Gene3D" id="3.30.70.980">
    <property type="match status" value="2"/>
</dbReference>
<gene>
    <name evidence="9" type="ORF">ADA01nite_05200</name>
</gene>
<feature type="domain" description="TACO1/YebC-like N-terminal" evidence="8">
    <location>
        <begin position="5"/>
        <end position="76"/>
    </location>
</feature>
<evidence type="ECO:0000313" key="10">
    <source>
        <dbReference type="Proteomes" id="UP000321157"/>
    </source>
</evidence>
<keyword evidence="4 6" id="KW-0238">DNA-binding</keyword>
<dbReference type="NCBIfam" id="NF009044">
    <property type="entry name" value="PRK12378.1"/>
    <property type="match status" value="1"/>
</dbReference>
<evidence type="ECO:0000256" key="6">
    <source>
        <dbReference type="HAMAP-Rule" id="MF_00693"/>
    </source>
</evidence>
<dbReference type="FunFam" id="1.10.10.200:FF:000002">
    <property type="entry name" value="Probable transcriptional regulatory protein CLM62_37755"/>
    <property type="match status" value="1"/>
</dbReference>
<dbReference type="GO" id="GO:0006355">
    <property type="term" value="P:regulation of DNA-templated transcription"/>
    <property type="evidence" value="ECO:0007669"/>
    <property type="project" value="UniProtKB-UniRule"/>
</dbReference>
<dbReference type="Proteomes" id="UP000321157">
    <property type="component" value="Unassembled WGS sequence"/>
</dbReference>
<dbReference type="NCBIfam" id="NF001030">
    <property type="entry name" value="PRK00110.1"/>
    <property type="match status" value="1"/>
</dbReference>
<dbReference type="OrthoDB" id="9781053at2"/>